<dbReference type="EMBL" id="SGXA01000001">
    <property type="protein sequence ID" value="RZS75225.1"/>
    <property type="molecule type" value="Genomic_DNA"/>
</dbReference>
<gene>
    <name evidence="2" type="ORF">EV199_1087</name>
</gene>
<reference evidence="2 3" key="1">
    <citation type="submission" date="2019-02" db="EMBL/GenBank/DDBJ databases">
        <title>Genomic Encyclopedia of Type Strains, Phase IV (KMG-IV): sequencing the most valuable type-strain genomes for metagenomic binning, comparative biology and taxonomic classification.</title>
        <authorList>
            <person name="Goeker M."/>
        </authorList>
    </citation>
    <scope>NUCLEOTIDE SEQUENCE [LARGE SCALE GENOMIC DNA]</scope>
    <source>
        <strain evidence="2 3">DSM 18116</strain>
    </source>
</reference>
<dbReference type="PROSITE" id="PS51257">
    <property type="entry name" value="PROKAR_LIPOPROTEIN"/>
    <property type="match status" value="1"/>
</dbReference>
<sequence length="330" mass="37107">MLIIMKQNILLNSVASIVYPCLAAGLLLITGCRKEKTLDPSEQDENYFIVKDNPDVPADHARYGFYESTGIASFYNDTIHRKRISDLGELPRYSYVTLSLEYSISDLANIKFKLIDNKENIPAVLDLVKQNVLPGLPDQFVIPSIFLIDTFYTSLLLKQVELAHGWTSWHGFNTIGISVQDVTVMNSEERKMYAASILAGIAERRLTKVAGDKLQKDFFSVSRAEAKFFKSMGIDVYSGYPLTFLPPAMIPPPRPTGLLRYTVYGTGEGPREITYPCLPREADDSRAFLTAAFYYTAQEFTALYSGDAFILKKFNIIRNIAQEAGFKLPE</sequence>
<keyword evidence="1" id="KW-0472">Membrane</keyword>
<accession>A0A4Q7N3D1</accession>
<evidence type="ECO:0000313" key="3">
    <source>
        <dbReference type="Proteomes" id="UP000293874"/>
    </source>
</evidence>
<evidence type="ECO:0000313" key="2">
    <source>
        <dbReference type="EMBL" id="RZS75225.1"/>
    </source>
</evidence>
<name>A0A4Q7N3D1_9BACT</name>
<keyword evidence="3" id="KW-1185">Reference proteome</keyword>
<comment type="caution">
    <text evidence="2">The sequence shown here is derived from an EMBL/GenBank/DDBJ whole genome shotgun (WGS) entry which is preliminary data.</text>
</comment>
<keyword evidence="1" id="KW-0812">Transmembrane</keyword>
<evidence type="ECO:0000256" key="1">
    <source>
        <dbReference type="SAM" id="Phobius"/>
    </source>
</evidence>
<dbReference type="AlphaFoldDB" id="A0A4Q7N3D1"/>
<feature type="transmembrane region" description="Helical" evidence="1">
    <location>
        <begin position="9"/>
        <end position="29"/>
    </location>
</feature>
<evidence type="ECO:0008006" key="4">
    <source>
        <dbReference type="Google" id="ProtNLM"/>
    </source>
</evidence>
<protein>
    <recommendedName>
        <fullName evidence="4">Lipoprotein</fullName>
    </recommendedName>
</protein>
<dbReference type="Proteomes" id="UP000293874">
    <property type="component" value="Unassembled WGS sequence"/>
</dbReference>
<proteinExistence type="predicted"/>
<organism evidence="2 3">
    <name type="scientific">Pseudobacter ginsenosidimutans</name>
    <dbReference type="NCBI Taxonomy" id="661488"/>
    <lineage>
        <taxon>Bacteria</taxon>
        <taxon>Pseudomonadati</taxon>
        <taxon>Bacteroidota</taxon>
        <taxon>Chitinophagia</taxon>
        <taxon>Chitinophagales</taxon>
        <taxon>Chitinophagaceae</taxon>
        <taxon>Pseudobacter</taxon>
    </lineage>
</organism>
<keyword evidence="1" id="KW-1133">Transmembrane helix</keyword>